<gene>
    <name evidence="1" type="ORF">DYB35_003750</name>
    <name evidence="2" type="ORF">DYB37_006988</name>
</gene>
<dbReference type="VEuPathDB" id="FungiDB:H257_19564"/>
<dbReference type="Gene3D" id="3.40.50.1820">
    <property type="entry name" value="alpha/beta hydrolase"/>
    <property type="match status" value="1"/>
</dbReference>
<dbReference type="PANTHER" id="PTHR34094">
    <property type="match status" value="1"/>
</dbReference>
<dbReference type="EMBL" id="QUTH01004701">
    <property type="protein sequence ID" value="RHZ12554.1"/>
    <property type="molecule type" value="Genomic_DNA"/>
</dbReference>
<reference evidence="3 4" key="1">
    <citation type="submission" date="2018-08" db="EMBL/GenBank/DDBJ databases">
        <title>Aphanomyces genome sequencing and annotation.</title>
        <authorList>
            <person name="Minardi D."/>
            <person name="Oidtmann B."/>
            <person name="Van Der Giezen M."/>
            <person name="Studholme D.J."/>
        </authorList>
    </citation>
    <scope>NUCLEOTIDE SEQUENCE [LARGE SCALE GENOMIC DNA]</scope>
    <source>
        <strain evidence="2 3">Da</strain>
        <strain evidence="1 4">Sv</strain>
    </source>
</reference>
<protein>
    <submittedName>
        <fullName evidence="2">Uncharacterized protein</fullName>
    </submittedName>
</protein>
<evidence type="ECO:0000313" key="1">
    <source>
        <dbReference type="EMBL" id="RHY94280.1"/>
    </source>
</evidence>
<dbReference type="InterPro" id="IPR029058">
    <property type="entry name" value="AB_hydrolase_fold"/>
</dbReference>
<dbReference type="EMBL" id="QUTG01002878">
    <property type="protein sequence ID" value="RHY94280.1"/>
    <property type="molecule type" value="Genomic_DNA"/>
</dbReference>
<comment type="caution">
    <text evidence="2">The sequence shown here is derived from an EMBL/GenBank/DDBJ whole genome shotgun (WGS) entry which is preliminary data.</text>
</comment>
<dbReference type="Proteomes" id="UP000285712">
    <property type="component" value="Unassembled WGS sequence"/>
</dbReference>
<evidence type="ECO:0000313" key="2">
    <source>
        <dbReference type="EMBL" id="RHZ12554.1"/>
    </source>
</evidence>
<proteinExistence type="predicted"/>
<dbReference type="SUPFAM" id="SSF53474">
    <property type="entry name" value="alpha/beta-Hydrolases"/>
    <property type="match status" value="1"/>
</dbReference>
<sequence length="678" mass="72123">MLGRTIILRRRSVRLAQAAAGWSSARLSTSALHRVTIVRPASLKEFQLKGTRPVDLHVRASLTADIELASDEANAFQIVTHPNGSAIRALDSVGNASTPLHVELHLPSQTDLNVSLVHGNATLHDKVEGNVTIALNRGNISADKLRGTNVRLVSNDGTIAIHTLVEGESVTLSAKHIDCKKVMAKRAEITLSKSVAEPFNSSFGALYTNLATIQSAATGTLTVGNVHGALDIRSDGTTEIHVGSVSGSLFVEDTGDSCNVDVHFDAVQSTEEASNRVVCGGNANVSVAPALKVAVELHGSSVDTNGCAFDGSGLEVDQLDDEYVMASGELRPRLEDQGGHVASKNGSGKINLSGAKASAMSTSFFTTSAAAESVQPAEGQPERIFVHAVNGKSRRRHLLGLLSSDPNTPSRSSIVVYFHGFPDLSVHPDTSVTPAFASRFPRKLNELLPLSFDLLCVNFSGLPGSDHDVPYRSKLLSHEVDDADAIIAFCEHELGMRHVHIVGLSTGAILASLVRNHVMHTSLRSISVVAGIADTTEGVHLDFSIDQQAQAQTDGFCLTPFYWPPNWPLPPDAVDVDSSTGKLWRPLDHGYLADMVALDIGVSVGLGKIPFLVIHGDHDKSIPWQQGEALFSAAAHPKEWLLIKGANHLLTNAKHVKKAVAEIQAHMLASEAAVAYAA</sequence>
<dbReference type="Proteomes" id="UP000285430">
    <property type="component" value="Unassembled WGS sequence"/>
</dbReference>
<dbReference type="AlphaFoldDB" id="A0A418EFV2"/>
<organism evidence="2 3">
    <name type="scientific">Aphanomyces astaci</name>
    <name type="common">Crayfish plague agent</name>
    <dbReference type="NCBI Taxonomy" id="112090"/>
    <lineage>
        <taxon>Eukaryota</taxon>
        <taxon>Sar</taxon>
        <taxon>Stramenopiles</taxon>
        <taxon>Oomycota</taxon>
        <taxon>Saprolegniomycetes</taxon>
        <taxon>Saprolegniales</taxon>
        <taxon>Verrucalvaceae</taxon>
        <taxon>Aphanomyces</taxon>
    </lineage>
</organism>
<accession>A0A418EFV2</accession>
<dbReference type="PANTHER" id="PTHR34094:SF1">
    <property type="entry name" value="PROTEIN FAM185A"/>
    <property type="match status" value="1"/>
</dbReference>
<evidence type="ECO:0000313" key="4">
    <source>
        <dbReference type="Proteomes" id="UP000285712"/>
    </source>
</evidence>
<name>A0A418EFV2_APHAT</name>
<dbReference type="VEuPathDB" id="FungiDB:H257_05405"/>
<evidence type="ECO:0000313" key="3">
    <source>
        <dbReference type="Proteomes" id="UP000285430"/>
    </source>
</evidence>